<sequence length="149" mass="17806">MNVKSHNTKSKFTVEEDLKLSKLVSKYGSLDWETIASNMTNRSARQCRDRWTYYLNPKIKNQPWTETEDKILLIKYFLIGPKWSVLCQYFENRTDIDIKNRYLSIQRRSKKFLSKIVDYPKGQKNTSDEDTLFEQIFSDSVDIEELLKF</sequence>
<proteinExistence type="predicted"/>
<dbReference type="SUPFAM" id="SSF46689">
    <property type="entry name" value="Homeodomain-like"/>
    <property type="match status" value="1"/>
</dbReference>
<dbReference type="Proteomes" id="UP000001542">
    <property type="component" value="Unassembled WGS sequence"/>
</dbReference>
<dbReference type="Pfam" id="PF13921">
    <property type="entry name" value="Myb_DNA-bind_6"/>
    <property type="match status" value="1"/>
</dbReference>
<dbReference type="PROSITE" id="PS50090">
    <property type="entry name" value="MYB_LIKE"/>
    <property type="match status" value="2"/>
</dbReference>
<evidence type="ECO:0000256" key="1">
    <source>
        <dbReference type="ARBA" id="ARBA00023015"/>
    </source>
</evidence>
<accession>A2FF17</accession>
<feature type="domain" description="HTH myb-type" evidence="5">
    <location>
        <begin position="1"/>
        <end position="59"/>
    </location>
</feature>
<dbReference type="eggNOG" id="KOG0048">
    <property type="taxonomic scope" value="Eukaryota"/>
</dbReference>
<dbReference type="VEuPathDB" id="TrichDB:TVAG_148730"/>
<keyword evidence="7" id="KW-1185">Reference proteome</keyword>
<dbReference type="SMR" id="A2FF17"/>
<dbReference type="InterPro" id="IPR001005">
    <property type="entry name" value="SANT/Myb"/>
</dbReference>
<dbReference type="RefSeq" id="XP_001309451.1">
    <property type="nucleotide sequence ID" value="XM_001309450.1"/>
</dbReference>
<feature type="domain" description="HTH myb-type" evidence="5">
    <location>
        <begin position="60"/>
        <end position="110"/>
    </location>
</feature>
<keyword evidence="1" id="KW-0805">Transcription regulation</keyword>
<dbReference type="GO" id="GO:0006355">
    <property type="term" value="P:regulation of DNA-templated transcription"/>
    <property type="evidence" value="ECO:0000318"/>
    <property type="project" value="GO_Central"/>
</dbReference>
<dbReference type="CDD" id="cd00167">
    <property type="entry name" value="SANT"/>
    <property type="match status" value="2"/>
</dbReference>
<dbReference type="Gene3D" id="1.10.10.60">
    <property type="entry name" value="Homeodomain-like"/>
    <property type="match status" value="2"/>
</dbReference>
<protein>
    <submittedName>
        <fullName evidence="6">Myb-like DNA-binding domain containing protein</fullName>
    </submittedName>
</protein>
<dbReference type="GO" id="GO:0000981">
    <property type="term" value="F:DNA-binding transcription factor activity, RNA polymerase II-specific"/>
    <property type="evidence" value="ECO:0000318"/>
    <property type="project" value="GO_Central"/>
</dbReference>
<dbReference type="AlphaFoldDB" id="A2FF17"/>
<feature type="domain" description="Myb-like" evidence="4">
    <location>
        <begin position="4"/>
        <end position="55"/>
    </location>
</feature>
<evidence type="ECO:0000256" key="2">
    <source>
        <dbReference type="ARBA" id="ARBA00023163"/>
    </source>
</evidence>
<reference evidence="6" key="1">
    <citation type="submission" date="2006-10" db="EMBL/GenBank/DDBJ databases">
        <authorList>
            <person name="Amadeo P."/>
            <person name="Zhao Q."/>
            <person name="Wortman J."/>
            <person name="Fraser-Liggett C."/>
            <person name="Carlton J."/>
        </authorList>
    </citation>
    <scope>NUCLEOTIDE SEQUENCE</scope>
    <source>
        <strain evidence="6">G3</strain>
    </source>
</reference>
<dbReference type="InParanoid" id="A2FF17"/>
<dbReference type="PROSITE" id="PS51294">
    <property type="entry name" value="HTH_MYB"/>
    <property type="match status" value="2"/>
</dbReference>
<dbReference type="PANTHER" id="PTHR45614:SF253">
    <property type="entry name" value="CHROMOSOME UNDETERMINED SCAFFOLD_38, WHOLE GENOME SHOTGUN SEQUENCE"/>
    <property type="match status" value="1"/>
</dbReference>
<dbReference type="PANTHER" id="PTHR45614">
    <property type="entry name" value="MYB PROTEIN-RELATED"/>
    <property type="match status" value="1"/>
</dbReference>
<dbReference type="GO" id="GO:0005634">
    <property type="term" value="C:nucleus"/>
    <property type="evidence" value="ECO:0000318"/>
    <property type="project" value="GO_Central"/>
</dbReference>
<evidence type="ECO:0000313" key="7">
    <source>
        <dbReference type="Proteomes" id="UP000001542"/>
    </source>
</evidence>
<dbReference type="InterPro" id="IPR017930">
    <property type="entry name" value="Myb_dom"/>
</dbReference>
<evidence type="ECO:0000259" key="4">
    <source>
        <dbReference type="PROSITE" id="PS50090"/>
    </source>
</evidence>
<name>A2FF17_TRIV3</name>
<dbReference type="FunFam" id="1.10.10.60:FF:000016">
    <property type="entry name" value="Transcriptional activator Myb isoform A"/>
    <property type="match status" value="1"/>
</dbReference>
<dbReference type="VEuPathDB" id="TrichDB:TVAGG3_0661010"/>
<dbReference type="InterPro" id="IPR009057">
    <property type="entry name" value="Homeodomain-like_sf"/>
</dbReference>
<dbReference type="InterPro" id="IPR050560">
    <property type="entry name" value="MYB_TF"/>
</dbReference>
<evidence type="ECO:0000259" key="5">
    <source>
        <dbReference type="PROSITE" id="PS51294"/>
    </source>
</evidence>
<reference evidence="6" key="2">
    <citation type="journal article" date="2007" name="Science">
        <title>Draft genome sequence of the sexually transmitted pathogen Trichomonas vaginalis.</title>
        <authorList>
            <person name="Carlton J.M."/>
            <person name="Hirt R.P."/>
            <person name="Silva J.C."/>
            <person name="Delcher A.L."/>
            <person name="Schatz M."/>
            <person name="Zhao Q."/>
            <person name="Wortman J.R."/>
            <person name="Bidwell S.L."/>
            <person name="Alsmark U.C.M."/>
            <person name="Besteiro S."/>
            <person name="Sicheritz-Ponten T."/>
            <person name="Noel C.J."/>
            <person name="Dacks J.B."/>
            <person name="Foster P.G."/>
            <person name="Simillion C."/>
            <person name="Van de Peer Y."/>
            <person name="Miranda-Saavedra D."/>
            <person name="Barton G.J."/>
            <person name="Westrop G.D."/>
            <person name="Mueller S."/>
            <person name="Dessi D."/>
            <person name="Fiori P.L."/>
            <person name="Ren Q."/>
            <person name="Paulsen I."/>
            <person name="Zhang H."/>
            <person name="Bastida-Corcuera F.D."/>
            <person name="Simoes-Barbosa A."/>
            <person name="Brown M.T."/>
            <person name="Hayes R.D."/>
            <person name="Mukherjee M."/>
            <person name="Okumura C.Y."/>
            <person name="Schneider R."/>
            <person name="Smith A.J."/>
            <person name="Vanacova S."/>
            <person name="Villalvazo M."/>
            <person name="Haas B.J."/>
            <person name="Pertea M."/>
            <person name="Feldblyum T.V."/>
            <person name="Utterback T.R."/>
            <person name="Shu C.L."/>
            <person name="Osoegawa K."/>
            <person name="de Jong P.J."/>
            <person name="Hrdy I."/>
            <person name="Horvathova L."/>
            <person name="Zubacova Z."/>
            <person name="Dolezal P."/>
            <person name="Malik S.B."/>
            <person name="Logsdon J.M. Jr."/>
            <person name="Henze K."/>
            <person name="Gupta A."/>
            <person name="Wang C.C."/>
            <person name="Dunne R.L."/>
            <person name="Upcroft J.A."/>
            <person name="Upcroft P."/>
            <person name="White O."/>
            <person name="Salzberg S.L."/>
            <person name="Tang P."/>
            <person name="Chiu C.-H."/>
            <person name="Lee Y.-S."/>
            <person name="Embley T.M."/>
            <person name="Coombs G.H."/>
            <person name="Mottram J.C."/>
            <person name="Tachezy J."/>
            <person name="Fraser-Liggett C.M."/>
            <person name="Johnson P.J."/>
        </authorList>
    </citation>
    <scope>NUCLEOTIDE SEQUENCE [LARGE SCALE GENOMIC DNA]</scope>
    <source>
        <strain evidence="6">G3</strain>
    </source>
</reference>
<evidence type="ECO:0000313" key="6">
    <source>
        <dbReference type="EMBL" id="EAX96521.1"/>
    </source>
</evidence>
<dbReference type="KEGG" id="tva:4754294"/>
<keyword evidence="6" id="KW-0238">DNA-binding</keyword>
<feature type="domain" description="Myb-like" evidence="4">
    <location>
        <begin position="56"/>
        <end position="106"/>
    </location>
</feature>
<gene>
    <name evidence="6" type="ORF">TVAG_148730</name>
</gene>
<dbReference type="EMBL" id="DS113755">
    <property type="protein sequence ID" value="EAX96521.1"/>
    <property type="molecule type" value="Genomic_DNA"/>
</dbReference>
<organism evidence="6 7">
    <name type="scientific">Trichomonas vaginalis (strain ATCC PRA-98 / G3)</name>
    <dbReference type="NCBI Taxonomy" id="412133"/>
    <lineage>
        <taxon>Eukaryota</taxon>
        <taxon>Metamonada</taxon>
        <taxon>Parabasalia</taxon>
        <taxon>Trichomonadida</taxon>
        <taxon>Trichomonadidae</taxon>
        <taxon>Trichomonas</taxon>
    </lineage>
</organism>
<dbReference type="OrthoDB" id="2143914at2759"/>
<dbReference type="SMART" id="SM00717">
    <property type="entry name" value="SANT"/>
    <property type="match status" value="2"/>
</dbReference>
<evidence type="ECO:0000256" key="3">
    <source>
        <dbReference type="ARBA" id="ARBA00023242"/>
    </source>
</evidence>
<dbReference type="GO" id="GO:0000978">
    <property type="term" value="F:RNA polymerase II cis-regulatory region sequence-specific DNA binding"/>
    <property type="evidence" value="ECO:0000318"/>
    <property type="project" value="GO_Central"/>
</dbReference>
<keyword evidence="3" id="KW-0539">Nucleus</keyword>
<keyword evidence="2" id="KW-0804">Transcription</keyword>